<dbReference type="EMBL" id="MF417904">
    <property type="protein sequence ID" value="ASN70257.1"/>
    <property type="molecule type" value="Genomic_DNA"/>
</dbReference>
<evidence type="ECO:0000256" key="1">
    <source>
        <dbReference type="SAM" id="MobiDB-lite"/>
    </source>
</evidence>
<accession>A0A2H4JAB1</accession>
<reference evidence="2" key="1">
    <citation type="submission" date="2017-06" db="EMBL/GenBank/DDBJ databases">
        <title>Novel phages from South African skin metaviromes.</title>
        <authorList>
            <person name="van Zyl L.J."/>
            <person name="Abrahams Y."/>
            <person name="Stander E.A."/>
            <person name="Kirby B.M."/>
            <person name="Clavaud C."/>
            <person name="Farcet C."/>
            <person name="Breton L."/>
            <person name="Trindade M.I."/>
        </authorList>
    </citation>
    <scope>NUCLEOTIDE SEQUENCE</scope>
</reference>
<name>A0A2H4JAB1_9CAUD</name>
<protein>
    <submittedName>
        <fullName evidence="2">Uncharacterized protein</fullName>
    </submittedName>
</protein>
<feature type="region of interest" description="Disordered" evidence="1">
    <location>
        <begin position="1"/>
        <end position="38"/>
    </location>
</feature>
<gene>
    <name evidence="2" type="ORF">10S9_3</name>
</gene>
<sequence>MSRKHKTIKAGAAAGLSPNHWQNGGKRKRPTGAPTPAGRVTVKIIHNPYYTW</sequence>
<proteinExistence type="predicted"/>
<organism evidence="2">
    <name type="scientific">uncultured Caudovirales phage</name>
    <dbReference type="NCBI Taxonomy" id="2100421"/>
    <lineage>
        <taxon>Viruses</taxon>
        <taxon>Duplodnaviria</taxon>
        <taxon>Heunggongvirae</taxon>
        <taxon>Uroviricota</taxon>
        <taxon>Caudoviricetes</taxon>
        <taxon>Peduoviridae</taxon>
        <taxon>Maltschvirus</taxon>
        <taxon>Maltschvirus maltsch</taxon>
    </lineage>
</organism>
<evidence type="ECO:0000313" key="2">
    <source>
        <dbReference type="EMBL" id="ASN70257.1"/>
    </source>
</evidence>